<protein>
    <submittedName>
        <fullName evidence="1">Uncharacterized protein</fullName>
    </submittedName>
</protein>
<evidence type="ECO:0000313" key="1">
    <source>
        <dbReference type="EMBL" id="JAH17881.1"/>
    </source>
</evidence>
<dbReference type="AlphaFoldDB" id="A0A0E9QLV9"/>
<dbReference type="EMBL" id="GBXM01090696">
    <property type="protein sequence ID" value="JAH17881.1"/>
    <property type="molecule type" value="Transcribed_RNA"/>
</dbReference>
<accession>A0A0E9QLV9</accession>
<sequence>MHHIIGYGGTCSSKALLNGSHGKCFSYFFAGILF</sequence>
<reference evidence="1" key="1">
    <citation type="submission" date="2014-11" db="EMBL/GenBank/DDBJ databases">
        <authorList>
            <person name="Amaro Gonzalez C."/>
        </authorList>
    </citation>
    <scope>NUCLEOTIDE SEQUENCE</scope>
</reference>
<name>A0A0E9QLV9_ANGAN</name>
<organism evidence="1">
    <name type="scientific">Anguilla anguilla</name>
    <name type="common">European freshwater eel</name>
    <name type="synonym">Muraena anguilla</name>
    <dbReference type="NCBI Taxonomy" id="7936"/>
    <lineage>
        <taxon>Eukaryota</taxon>
        <taxon>Metazoa</taxon>
        <taxon>Chordata</taxon>
        <taxon>Craniata</taxon>
        <taxon>Vertebrata</taxon>
        <taxon>Euteleostomi</taxon>
        <taxon>Actinopterygii</taxon>
        <taxon>Neopterygii</taxon>
        <taxon>Teleostei</taxon>
        <taxon>Anguilliformes</taxon>
        <taxon>Anguillidae</taxon>
        <taxon>Anguilla</taxon>
    </lineage>
</organism>
<reference evidence="1" key="2">
    <citation type="journal article" date="2015" name="Fish Shellfish Immunol.">
        <title>Early steps in the European eel (Anguilla anguilla)-Vibrio vulnificus interaction in the gills: Role of the RtxA13 toxin.</title>
        <authorList>
            <person name="Callol A."/>
            <person name="Pajuelo D."/>
            <person name="Ebbesson L."/>
            <person name="Teles M."/>
            <person name="MacKenzie S."/>
            <person name="Amaro C."/>
        </authorList>
    </citation>
    <scope>NUCLEOTIDE SEQUENCE</scope>
</reference>
<proteinExistence type="predicted"/>